<dbReference type="STRING" id="1440053.GCA_000718095_06233"/>
<gene>
    <name evidence="2" type="ORF">Y717_14915</name>
</gene>
<dbReference type="RefSeq" id="WP_030355161.1">
    <property type="nucleotide sequence ID" value="NZ_AZSP01000145.1"/>
</dbReference>
<dbReference type="InterPro" id="IPR051908">
    <property type="entry name" value="Ribosomal_N-acetyltransferase"/>
</dbReference>
<proteinExistence type="predicted"/>
<name>A0A2T7T890_9ACTN</name>
<dbReference type="AlphaFoldDB" id="A0A2T7T890"/>
<dbReference type="GO" id="GO:1990189">
    <property type="term" value="F:protein N-terminal-serine acetyltransferase activity"/>
    <property type="evidence" value="ECO:0007669"/>
    <property type="project" value="TreeGrafter"/>
</dbReference>
<reference evidence="2 3" key="1">
    <citation type="submission" date="2013-12" db="EMBL/GenBank/DDBJ databases">
        <title>Annotated genome of Streptomyces scopuliridis.</title>
        <authorList>
            <person name="Olson J.B."/>
        </authorList>
    </citation>
    <scope>NUCLEOTIDE SEQUENCE [LARGE SCALE GENOMIC DNA]</scope>
    <source>
        <strain evidence="2 3">RB72</strain>
    </source>
</reference>
<accession>A0A2T7T890</accession>
<sequence length="203" mass="22086">MEPVTLTTERLLLRPLTPDDVDDVLAACQDPEIQRWVPIPVPYERQHAERFVERMVPDGWRTATICTFGVVPRGGGPVMGAVNAHCQSGTWEIGYWTAREHRGRGYTTEAARAVAHWVFTALGAQRLEWRAEVGNAGSRAVAEKAGFVMEGMLRAALFHRDTLRDVWIGALLPSDLGLPGVHPYLPSGEGGVPAAGLGVPAQT</sequence>
<dbReference type="InterPro" id="IPR000182">
    <property type="entry name" value="GNAT_dom"/>
</dbReference>
<keyword evidence="2" id="KW-0808">Transferase</keyword>
<dbReference type="PANTHER" id="PTHR43441:SF10">
    <property type="entry name" value="ACETYLTRANSFERASE"/>
    <property type="match status" value="1"/>
</dbReference>
<dbReference type="Proteomes" id="UP000245992">
    <property type="component" value="Unassembled WGS sequence"/>
</dbReference>
<dbReference type="OrthoDB" id="9795188at2"/>
<protein>
    <submittedName>
        <fullName evidence="2">Acetyltransferase</fullName>
    </submittedName>
</protein>
<feature type="domain" description="N-acetyltransferase" evidence="1">
    <location>
        <begin position="11"/>
        <end position="173"/>
    </location>
</feature>
<organism evidence="2 3">
    <name type="scientific">Streptomyces scopuliridis RB72</name>
    <dbReference type="NCBI Taxonomy" id="1440053"/>
    <lineage>
        <taxon>Bacteria</taxon>
        <taxon>Bacillati</taxon>
        <taxon>Actinomycetota</taxon>
        <taxon>Actinomycetes</taxon>
        <taxon>Kitasatosporales</taxon>
        <taxon>Streptomycetaceae</taxon>
        <taxon>Streptomyces</taxon>
    </lineage>
</organism>
<dbReference type="PANTHER" id="PTHR43441">
    <property type="entry name" value="RIBOSOMAL-PROTEIN-SERINE ACETYLTRANSFERASE"/>
    <property type="match status" value="1"/>
</dbReference>
<evidence type="ECO:0000259" key="1">
    <source>
        <dbReference type="PROSITE" id="PS51186"/>
    </source>
</evidence>
<dbReference type="GO" id="GO:0008999">
    <property type="term" value="F:protein-N-terminal-alanine acetyltransferase activity"/>
    <property type="evidence" value="ECO:0007669"/>
    <property type="project" value="TreeGrafter"/>
</dbReference>
<keyword evidence="3" id="KW-1185">Reference proteome</keyword>
<dbReference type="SUPFAM" id="SSF55729">
    <property type="entry name" value="Acyl-CoA N-acyltransferases (Nat)"/>
    <property type="match status" value="1"/>
</dbReference>
<dbReference type="Gene3D" id="3.40.630.30">
    <property type="match status" value="1"/>
</dbReference>
<dbReference type="InterPro" id="IPR016181">
    <property type="entry name" value="Acyl_CoA_acyltransferase"/>
</dbReference>
<dbReference type="GO" id="GO:0005737">
    <property type="term" value="C:cytoplasm"/>
    <property type="evidence" value="ECO:0007669"/>
    <property type="project" value="TreeGrafter"/>
</dbReference>
<dbReference type="PROSITE" id="PS51186">
    <property type="entry name" value="GNAT"/>
    <property type="match status" value="1"/>
</dbReference>
<comment type="caution">
    <text evidence="2">The sequence shown here is derived from an EMBL/GenBank/DDBJ whole genome shotgun (WGS) entry which is preliminary data.</text>
</comment>
<dbReference type="Pfam" id="PF13302">
    <property type="entry name" value="Acetyltransf_3"/>
    <property type="match status" value="1"/>
</dbReference>
<dbReference type="EMBL" id="AZSP01000145">
    <property type="protein sequence ID" value="PVE11286.1"/>
    <property type="molecule type" value="Genomic_DNA"/>
</dbReference>
<evidence type="ECO:0000313" key="3">
    <source>
        <dbReference type="Proteomes" id="UP000245992"/>
    </source>
</evidence>
<evidence type="ECO:0000313" key="2">
    <source>
        <dbReference type="EMBL" id="PVE11286.1"/>
    </source>
</evidence>